<feature type="active site" description="Proton donor" evidence="8">
    <location>
        <position position="201"/>
    </location>
</feature>
<comment type="catalytic activity">
    <reaction evidence="1 8">
        <text>Thiol-dependent hydrolysis of ester, thioester, amide, peptide and isopeptide bonds formed by the C-terminal Gly of ubiquitin (a 76-residue protein attached to proteins as an intracellular targeting signal).</text>
        <dbReference type="EC" id="3.4.19.12"/>
    </reaction>
</comment>
<evidence type="ECO:0000256" key="5">
    <source>
        <dbReference type="ARBA" id="ARBA00022786"/>
    </source>
</evidence>
<keyword evidence="12" id="KW-1185">Reference proteome</keyword>
<evidence type="ECO:0000313" key="12">
    <source>
        <dbReference type="Proteomes" id="UP000054007"/>
    </source>
</evidence>
<proteinExistence type="inferred from homology"/>
<keyword evidence="4 8" id="KW-0645">Protease</keyword>
<keyword evidence="6 8" id="KW-0378">Hydrolase</keyword>
<dbReference type="InterPro" id="IPR038765">
    <property type="entry name" value="Papain-like_cys_pep_sf"/>
</dbReference>
<name>A0A0D7AUB1_9AGAR</name>
<dbReference type="InterPro" id="IPR036959">
    <property type="entry name" value="Peptidase_C12_UCH_sf"/>
</dbReference>
<evidence type="ECO:0000256" key="8">
    <source>
        <dbReference type="PROSITE-ProRule" id="PRU01393"/>
    </source>
</evidence>
<feature type="site" description="Transition state stabilizer" evidence="8">
    <location>
        <position position="88"/>
    </location>
</feature>
<dbReference type="GO" id="GO:0006511">
    <property type="term" value="P:ubiquitin-dependent protein catabolic process"/>
    <property type="evidence" value="ECO:0007669"/>
    <property type="project" value="UniProtKB-UniRule"/>
</dbReference>
<dbReference type="STRING" id="1314674.A0A0D7AUB1"/>
<feature type="compositionally biased region" description="Basic residues" evidence="9">
    <location>
        <begin position="170"/>
        <end position="183"/>
    </location>
</feature>
<feature type="active site" description="Nucleophile" evidence="8">
    <location>
        <position position="94"/>
    </location>
</feature>
<dbReference type="EMBL" id="KN880910">
    <property type="protein sequence ID" value="KIY61595.1"/>
    <property type="molecule type" value="Genomic_DNA"/>
</dbReference>
<dbReference type="GO" id="GO:0016579">
    <property type="term" value="P:protein deubiquitination"/>
    <property type="evidence" value="ECO:0007669"/>
    <property type="project" value="TreeGrafter"/>
</dbReference>
<feature type="region of interest" description="Disordered" evidence="9">
    <location>
        <begin position="170"/>
        <end position="193"/>
    </location>
</feature>
<gene>
    <name evidence="11" type="ORF">CYLTODRAFT_362664</name>
</gene>
<dbReference type="Gene3D" id="3.40.532.10">
    <property type="entry name" value="Peptidase C12, ubiquitin carboxyl-terminal hydrolase"/>
    <property type="match status" value="1"/>
</dbReference>
<dbReference type="PROSITE" id="PS52048">
    <property type="entry name" value="UCH_DOMAIN"/>
    <property type="match status" value="1"/>
</dbReference>
<dbReference type="OrthoDB" id="1924260at2759"/>
<dbReference type="SUPFAM" id="SSF54001">
    <property type="entry name" value="Cysteine proteinases"/>
    <property type="match status" value="1"/>
</dbReference>
<sequence>MYFEGAYGGIKFHTGVFTALTRKLGISGLDFVELYDIEPSAVDHLRPHGLICCFLWRKDAPSRPARPTDGASKDADELGPESVWFANQLSDDACASQAILNVLFNCPDVRLGSEMTFFKEETKGMSPVMRGLAITNSPSIRGAHNSLARPADLRGAKNAITDTTMLAAKKAKNTKPPPNKKAKTTTAAKKKEETEDEDTYHFIGYTPAHGRVWELDGLKSGPLEVGELRADTDGTWMDVVRPALRTKMRKYGHIQFSLLAIVDSTYERLSDDWEYWKRERRSLERRLDPGWQDLVNPVLRDTAASLFSEDVRSTFSSDFGDRRMRRDTTIFGMDQEALRRAWEEAVQKGMQAQEDVQQELSKASEQHTEHIKRTHDYEPFFVQFITQLHEQGHLSGLLKRKS</sequence>
<dbReference type="GO" id="GO:0005737">
    <property type="term" value="C:cytoplasm"/>
    <property type="evidence" value="ECO:0007669"/>
    <property type="project" value="TreeGrafter"/>
</dbReference>
<dbReference type="Proteomes" id="UP000054007">
    <property type="component" value="Unassembled WGS sequence"/>
</dbReference>
<dbReference type="InterPro" id="IPR001578">
    <property type="entry name" value="Peptidase_C12_UCH"/>
</dbReference>
<dbReference type="GO" id="GO:0004843">
    <property type="term" value="F:cysteine-type deubiquitinase activity"/>
    <property type="evidence" value="ECO:0007669"/>
    <property type="project" value="UniProtKB-UniRule"/>
</dbReference>
<dbReference type="PROSITE" id="PS52049">
    <property type="entry name" value="ULD"/>
    <property type="match status" value="1"/>
</dbReference>
<evidence type="ECO:0000256" key="1">
    <source>
        <dbReference type="ARBA" id="ARBA00000707"/>
    </source>
</evidence>
<evidence type="ECO:0000256" key="3">
    <source>
        <dbReference type="ARBA" id="ARBA00012759"/>
    </source>
</evidence>
<comment type="similarity">
    <text evidence="2 8">Belongs to the peptidase C12 family.</text>
</comment>
<dbReference type="PANTHER" id="PTHR10589">
    <property type="entry name" value="UBIQUITIN CARBOXYL-TERMINAL HYDROLASE"/>
    <property type="match status" value="1"/>
</dbReference>
<dbReference type="InterPro" id="IPR041507">
    <property type="entry name" value="UCH_C"/>
</dbReference>
<evidence type="ECO:0000256" key="9">
    <source>
        <dbReference type="SAM" id="MobiDB-lite"/>
    </source>
</evidence>
<feature type="domain" description="UCH catalytic" evidence="10">
    <location>
        <begin position="6"/>
        <end position="263"/>
    </location>
</feature>
<organism evidence="11 12">
    <name type="scientific">Cylindrobasidium torrendii FP15055 ss-10</name>
    <dbReference type="NCBI Taxonomy" id="1314674"/>
    <lineage>
        <taxon>Eukaryota</taxon>
        <taxon>Fungi</taxon>
        <taxon>Dikarya</taxon>
        <taxon>Basidiomycota</taxon>
        <taxon>Agaricomycotina</taxon>
        <taxon>Agaricomycetes</taxon>
        <taxon>Agaricomycetidae</taxon>
        <taxon>Agaricales</taxon>
        <taxon>Marasmiineae</taxon>
        <taxon>Physalacriaceae</taxon>
        <taxon>Cylindrobasidium</taxon>
    </lineage>
</organism>
<accession>A0A0D7AUB1</accession>
<keyword evidence="5 8" id="KW-0833">Ubl conjugation pathway</keyword>
<dbReference type="Pfam" id="PF18031">
    <property type="entry name" value="UCH_C"/>
    <property type="match status" value="1"/>
</dbReference>
<keyword evidence="7 8" id="KW-0788">Thiol protease</keyword>
<protein>
    <recommendedName>
        <fullName evidence="3 8">ubiquitinyl hydrolase 1</fullName>
        <ecNumber evidence="3 8">3.4.19.12</ecNumber>
    </recommendedName>
</protein>
<evidence type="ECO:0000256" key="4">
    <source>
        <dbReference type="ARBA" id="ARBA00022670"/>
    </source>
</evidence>
<evidence type="ECO:0000256" key="6">
    <source>
        <dbReference type="ARBA" id="ARBA00022801"/>
    </source>
</evidence>
<evidence type="ECO:0000313" key="11">
    <source>
        <dbReference type="EMBL" id="KIY61595.1"/>
    </source>
</evidence>
<evidence type="ECO:0000256" key="7">
    <source>
        <dbReference type="ARBA" id="ARBA00022807"/>
    </source>
</evidence>
<reference evidence="11 12" key="1">
    <citation type="journal article" date="2015" name="Fungal Genet. Biol.">
        <title>Evolution of novel wood decay mechanisms in Agaricales revealed by the genome sequences of Fistulina hepatica and Cylindrobasidium torrendii.</title>
        <authorList>
            <person name="Floudas D."/>
            <person name="Held B.W."/>
            <person name="Riley R."/>
            <person name="Nagy L.G."/>
            <person name="Koehler G."/>
            <person name="Ransdell A.S."/>
            <person name="Younus H."/>
            <person name="Chow J."/>
            <person name="Chiniquy J."/>
            <person name="Lipzen A."/>
            <person name="Tritt A."/>
            <person name="Sun H."/>
            <person name="Haridas S."/>
            <person name="LaButti K."/>
            <person name="Ohm R.A."/>
            <person name="Kues U."/>
            <person name="Blanchette R.A."/>
            <person name="Grigoriev I.V."/>
            <person name="Minto R.E."/>
            <person name="Hibbett D.S."/>
        </authorList>
    </citation>
    <scope>NUCLEOTIDE SEQUENCE [LARGE SCALE GENOMIC DNA]</scope>
    <source>
        <strain evidence="11 12">FP15055 ss-10</strain>
    </source>
</reference>
<feature type="site" description="Important for enzyme activity" evidence="8">
    <location>
        <position position="216"/>
    </location>
</feature>
<dbReference type="Gene3D" id="1.20.58.860">
    <property type="match status" value="1"/>
</dbReference>
<dbReference type="EC" id="3.4.19.12" evidence="3 8"/>
<evidence type="ECO:0000259" key="10">
    <source>
        <dbReference type="PROSITE" id="PS52048"/>
    </source>
</evidence>
<dbReference type="AlphaFoldDB" id="A0A0D7AUB1"/>
<dbReference type="PANTHER" id="PTHR10589:SF16">
    <property type="entry name" value="UBIQUITIN CARBOXYL-TERMINAL HYDROLASE ISOZYME L5"/>
    <property type="match status" value="1"/>
</dbReference>
<dbReference type="Pfam" id="PF01088">
    <property type="entry name" value="Peptidase_C12"/>
    <property type="match status" value="1"/>
</dbReference>
<evidence type="ECO:0000256" key="2">
    <source>
        <dbReference type="ARBA" id="ARBA00009326"/>
    </source>
</evidence>